<name>A0ABN0UMM7_9ACTN</name>
<feature type="domain" description="HTH marR-type" evidence="2">
    <location>
        <begin position="87"/>
        <end position="219"/>
    </location>
</feature>
<evidence type="ECO:0000313" key="4">
    <source>
        <dbReference type="Proteomes" id="UP001500967"/>
    </source>
</evidence>
<dbReference type="SMART" id="SM00347">
    <property type="entry name" value="HTH_MARR"/>
    <property type="match status" value="1"/>
</dbReference>
<feature type="region of interest" description="Disordered" evidence="1">
    <location>
        <begin position="162"/>
        <end position="183"/>
    </location>
</feature>
<dbReference type="InterPro" id="IPR000835">
    <property type="entry name" value="HTH_MarR-typ"/>
</dbReference>
<organism evidence="3 4">
    <name type="scientific">Cryptosporangium japonicum</name>
    <dbReference type="NCBI Taxonomy" id="80872"/>
    <lineage>
        <taxon>Bacteria</taxon>
        <taxon>Bacillati</taxon>
        <taxon>Actinomycetota</taxon>
        <taxon>Actinomycetes</taxon>
        <taxon>Cryptosporangiales</taxon>
        <taxon>Cryptosporangiaceae</taxon>
        <taxon>Cryptosporangium</taxon>
    </lineage>
</organism>
<dbReference type="Proteomes" id="UP001500967">
    <property type="component" value="Unassembled WGS sequence"/>
</dbReference>
<comment type="caution">
    <text evidence="3">The sequence shown here is derived from an EMBL/GenBank/DDBJ whole genome shotgun (WGS) entry which is preliminary data.</text>
</comment>
<evidence type="ECO:0000256" key="1">
    <source>
        <dbReference type="SAM" id="MobiDB-lite"/>
    </source>
</evidence>
<dbReference type="PANTHER" id="PTHR33164">
    <property type="entry name" value="TRANSCRIPTIONAL REGULATOR, MARR FAMILY"/>
    <property type="match status" value="1"/>
</dbReference>
<evidence type="ECO:0000259" key="2">
    <source>
        <dbReference type="PROSITE" id="PS50995"/>
    </source>
</evidence>
<dbReference type="Pfam" id="PF12802">
    <property type="entry name" value="MarR_2"/>
    <property type="match status" value="1"/>
</dbReference>
<dbReference type="EMBL" id="BAAAGX010000017">
    <property type="protein sequence ID" value="GAA0255633.1"/>
    <property type="molecule type" value="Genomic_DNA"/>
</dbReference>
<dbReference type="InterPro" id="IPR036390">
    <property type="entry name" value="WH_DNA-bd_sf"/>
</dbReference>
<keyword evidence="4" id="KW-1185">Reference proteome</keyword>
<protein>
    <recommendedName>
        <fullName evidence="2">HTH marR-type domain-containing protein</fullName>
    </recommendedName>
</protein>
<evidence type="ECO:0000313" key="3">
    <source>
        <dbReference type="EMBL" id="GAA0255633.1"/>
    </source>
</evidence>
<dbReference type="InterPro" id="IPR039422">
    <property type="entry name" value="MarR/SlyA-like"/>
</dbReference>
<reference evidence="3 4" key="1">
    <citation type="journal article" date="2019" name="Int. J. Syst. Evol. Microbiol.">
        <title>The Global Catalogue of Microorganisms (GCM) 10K type strain sequencing project: providing services to taxonomists for standard genome sequencing and annotation.</title>
        <authorList>
            <consortium name="The Broad Institute Genomics Platform"/>
            <consortium name="The Broad Institute Genome Sequencing Center for Infectious Disease"/>
            <person name="Wu L."/>
            <person name="Ma J."/>
        </authorList>
    </citation>
    <scope>NUCLEOTIDE SEQUENCE [LARGE SCALE GENOMIC DNA]</scope>
    <source>
        <strain evidence="3 4">JCM 10425</strain>
    </source>
</reference>
<dbReference type="PROSITE" id="PS50995">
    <property type="entry name" value="HTH_MARR_2"/>
    <property type="match status" value="1"/>
</dbReference>
<gene>
    <name evidence="3" type="ORF">GCM10009539_46070</name>
</gene>
<accession>A0ABN0UMM7</accession>
<dbReference type="SUPFAM" id="SSF46785">
    <property type="entry name" value="Winged helix' DNA-binding domain"/>
    <property type="match status" value="1"/>
</dbReference>
<dbReference type="PANTHER" id="PTHR33164:SF43">
    <property type="entry name" value="HTH-TYPE TRANSCRIPTIONAL REPRESSOR YETL"/>
    <property type="match status" value="1"/>
</dbReference>
<dbReference type="InterPro" id="IPR036388">
    <property type="entry name" value="WH-like_DNA-bd_sf"/>
</dbReference>
<dbReference type="Gene3D" id="1.10.10.10">
    <property type="entry name" value="Winged helix-like DNA-binding domain superfamily/Winged helix DNA-binding domain"/>
    <property type="match status" value="1"/>
</dbReference>
<proteinExistence type="predicted"/>
<sequence length="221" mass="23058">MGLASRDHTAEGGAALVARLTSWMAAPRGSCPAGQRISGTAGPPFVNVQRLNDVIVNVSPGLDIVQRMNDANPVGSPGGPTIAEGVAARPALLLAHVGSALEAAADDWLAPSGLSGRDYAVLAILTTDAPDTQHELARLLGKAPGIAVIAVDRLEAAGLVERRRDPSDRRRSRVEATPAGRKALRKADQLSADGLDRLFPGLDAGHRDTLWRLLADGITRP</sequence>